<evidence type="ECO:0000256" key="2">
    <source>
        <dbReference type="ARBA" id="ARBA00022603"/>
    </source>
</evidence>
<dbReference type="Gene3D" id="1.10.8.590">
    <property type="match status" value="1"/>
</dbReference>
<dbReference type="CDD" id="cd18093">
    <property type="entry name" value="SpoU-like_TrmJ"/>
    <property type="match status" value="1"/>
</dbReference>
<reference evidence="6" key="1">
    <citation type="submission" date="2018-06" db="EMBL/GenBank/DDBJ databases">
        <authorList>
            <person name="Zhirakovskaya E."/>
        </authorList>
    </citation>
    <scope>NUCLEOTIDE SEQUENCE</scope>
</reference>
<dbReference type="SUPFAM" id="SSF75217">
    <property type="entry name" value="alpha/beta knot"/>
    <property type="match status" value="1"/>
</dbReference>
<dbReference type="EC" id="2.1.1.200" evidence="6"/>
<protein>
    <submittedName>
        <fullName evidence="6">tRNA (Cytidine(32)/uridine(32)-2'-O)-methyltransferase</fullName>
        <ecNumber evidence="6">2.1.1.200</ecNumber>
    </submittedName>
</protein>
<gene>
    <name evidence="6" type="ORF">MNBD_ALPHA05-1415</name>
</gene>
<evidence type="ECO:0000259" key="5">
    <source>
        <dbReference type="Pfam" id="PF00588"/>
    </source>
</evidence>
<dbReference type="GO" id="GO:0003723">
    <property type="term" value="F:RNA binding"/>
    <property type="evidence" value="ECO:0007669"/>
    <property type="project" value="InterPro"/>
</dbReference>
<organism evidence="6">
    <name type="scientific">hydrothermal vent metagenome</name>
    <dbReference type="NCBI Taxonomy" id="652676"/>
    <lineage>
        <taxon>unclassified sequences</taxon>
        <taxon>metagenomes</taxon>
        <taxon>ecological metagenomes</taxon>
    </lineage>
</organism>
<name>A0A3B0SKM1_9ZZZZ</name>
<evidence type="ECO:0000256" key="1">
    <source>
        <dbReference type="ARBA" id="ARBA00007228"/>
    </source>
</evidence>
<evidence type="ECO:0000313" key="6">
    <source>
        <dbReference type="EMBL" id="VAW04950.1"/>
    </source>
</evidence>
<dbReference type="InterPro" id="IPR004384">
    <property type="entry name" value="RNA_MeTrfase_TrmJ/LasT"/>
</dbReference>
<dbReference type="PANTHER" id="PTHR42786:SF7">
    <property type="entry name" value="TRNA_RRNA METHYLTRANSFERASE SPOU TYPE DOMAIN-CONTAINING PROTEIN"/>
    <property type="match status" value="1"/>
</dbReference>
<evidence type="ECO:0000256" key="3">
    <source>
        <dbReference type="ARBA" id="ARBA00022679"/>
    </source>
</evidence>
<dbReference type="Pfam" id="PF00588">
    <property type="entry name" value="SpoU_methylase"/>
    <property type="match status" value="1"/>
</dbReference>
<dbReference type="GO" id="GO:0160206">
    <property type="term" value="F:tRNA (cytidine(32)/uridine(32)-2'-O)-methyltransferase activity"/>
    <property type="evidence" value="ECO:0007669"/>
    <property type="project" value="UniProtKB-EC"/>
</dbReference>
<dbReference type="AlphaFoldDB" id="A0A3B0SKM1"/>
<dbReference type="NCBIfam" id="TIGR00050">
    <property type="entry name" value="rRNA_methyl_1"/>
    <property type="match status" value="1"/>
</dbReference>
<dbReference type="EMBL" id="UOEH01000455">
    <property type="protein sequence ID" value="VAW04950.1"/>
    <property type="molecule type" value="Genomic_DNA"/>
</dbReference>
<dbReference type="Gene3D" id="3.40.1280.10">
    <property type="match status" value="1"/>
</dbReference>
<dbReference type="InterPro" id="IPR029026">
    <property type="entry name" value="tRNA_m1G_MTases_N"/>
</dbReference>
<keyword evidence="3 6" id="KW-0808">Transferase</keyword>
<dbReference type="InterPro" id="IPR001537">
    <property type="entry name" value="SpoU_MeTrfase"/>
</dbReference>
<dbReference type="PANTHER" id="PTHR42786">
    <property type="entry name" value="TRNA/RRNA METHYLTRANSFERASE"/>
    <property type="match status" value="1"/>
</dbReference>
<dbReference type="InterPro" id="IPR029028">
    <property type="entry name" value="Alpha/beta_knot_MTases"/>
</dbReference>
<accession>A0A3B0SKM1</accession>
<keyword evidence="4" id="KW-0949">S-adenosyl-L-methionine</keyword>
<dbReference type="PIRSF" id="PIRSF004808">
    <property type="entry name" value="LasT"/>
    <property type="match status" value="1"/>
</dbReference>
<keyword evidence="2 6" id="KW-0489">Methyltransferase</keyword>
<sequence>MRISRTRAREGVEPAPIFVLVAPQMGENIGAAARAMLNFGISGLRLAAPRDGWPNPKAAAMASGASLVIDQAQVFDDLDGALSDCQYVIATTARRRELATPVLAPGEAARELRARVASGQRCAVLFGGERNGLSSDDVARADAILSIPVNPAFASINLGQAALVVAYEWACAGDRATIEPPRDQDAPASKIELAHFFDRLEAALDAADYFYPPEKRPGMVRNLRAAFSRAGFTEAEIRTLHGAIRALSRLPE</sequence>
<evidence type="ECO:0000256" key="4">
    <source>
        <dbReference type="ARBA" id="ARBA00022691"/>
    </source>
</evidence>
<dbReference type="GO" id="GO:0002128">
    <property type="term" value="P:tRNA nucleoside ribose methylation"/>
    <property type="evidence" value="ECO:0007669"/>
    <property type="project" value="TreeGrafter"/>
</dbReference>
<feature type="domain" description="tRNA/rRNA methyltransferase SpoU type" evidence="5">
    <location>
        <begin position="17"/>
        <end position="167"/>
    </location>
</feature>
<proteinExistence type="inferred from homology"/>
<dbReference type="GO" id="GO:0005829">
    <property type="term" value="C:cytosol"/>
    <property type="evidence" value="ECO:0007669"/>
    <property type="project" value="TreeGrafter"/>
</dbReference>
<comment type="similarity">
    <text evidence="1">Belongs to the class IV-like SAM-binding methyltransferase superfamily. RNA methyltransferase TrmH family.</text>
</comment>